<dbReference type="Pfam" id="PF00884">
    <property type="entry name" value="Sulfatase"/>
    <property type="match status" value="1"/>
</dbReference>
<sequence>MNIPKLHFWIPAFNRFLLLSCLWLIIILLLRATDLVSIGNFPVAPAPLIANALWADLLTFLSLVRWIAVPFVLLYMFVNSKAANIFYLLLISLYVLISFGLNLYFHQANVPLGADVFGYSVKDIKQTVGAAAGGLPVSTIIALAVVIVLSIAAIFLFTRLQVRGDRRGFWFVLACILLFWVPLSASLTHNRLRSEYAGNIALNKTGFFLTRAQQYFLSPDDEAALPDPGYVAANQYPFLHNAGTDNVLAPYFKPAGERPPNIVIVLVEGLGRAFSGQDAYLGSFTPFLDSLSQHSLYWENFLSGGGRTFAVLPSLLGSLPFAKNGFAELAPQLPNSLTLLNIAKHNGYRTRFLYAGDAGFDKMDLFAKDQSVDTIIGKENFGEGYELLPANSGGFTWGYSDAALFSKYLDVTPSDSLQPRLDVMLTVSTHSPFIIPDQAYYNALAEERIRALSLTKEQQAEHLQYKAVYASILYMDNALRNFFRALVARPDHQHTIVLITGDHRLPEIPMRSKIDRYHTMLMVHSPLLERAAKFSSVSSHLDVAPALIAYLGGFQGFKTPSLVTWVGNGLDTARAFRNIHHYPLMQTKNDLVDFISGTWMLNSDNLFRILPDLNLEPVTDIEKIQQLRTGFNNFRQKNNQFLQTQQLIPDSLYKQFVP</sequence>
<reference evidence="8 9" key="1">
    <citation type="submission" date="2016-11" db="EMBL/GenBank/DDBJ databases">
        <authorList>
            <person name="Jaros S."/>
            <person name="Januszkiewicz K."/>
            <person name="Wedrychowicz H."/>
        </authorList>
    </citation>
    <scope>NUCLEOTIDE SEQUENCE [LARGE SCALE GENOMIC DNA]</scope>
    <source>
        <strain evidence="8 9">DSM 24787</strain>
    </source>
</reference>
<evidence type="ECO:0000259" key="7">
    <source>
        <dbReference type="Pfam" id="PF00884"/>
    </source>
</evidence>
<feature type="transmembrane region" description="Helical" evidence="6">
    <location>
        <begin position="52"/>
        <end position="78"/>
    </location>
</feature>
<feature type="domain" description="Sulfatase N-terminal" evidence="7">
    <location>
        <begin position="260"/>
        <end position="552"/>
    </location>
</feature>
<dbReference type="PANTHER" id="PTHR47371">
    <property type="entry name" value="LIPOTEICHOIC ACID SYNTHASE"/>
    <property type="match status" value="1"/>
</dbReference>
<dbReference type="OrthoDB" id="9766299at2"/>
<dbReference type="Proteomes" id="UP000185003">
    <property type="component" value="Unassembled WGS sequence"/>
</dbReference>
<feature type="transmembrane region" description="Helical" evidence="6">
    <location>
        <begin position="135"/>
        <end position="157"/>
    </location>
</feature>
<feature type="transmembrane region" description="Helical" evidence="6">
    <location>
        <begin position="169"/>
        <end position="187"/>
    </location>
</feature>
<dbReference type="SUPFAM" id="SSF53649">
    <property type="entry name" value="Alkaline phosphatase-like"/>
    <property type="match status" value="1"/>
</dbReference>
<evidence type="ECO:0000256" key="5">
    <source>
        <dbReference type="ARBA" id="ARBA00023136"/>
    </source>
</evidence>
<dbReference type="CDD" id="cd16015">
    <property type="entry name" value="LTA_synthase"/>
    <property type="match status" value="1"/>
</dbReference>
<dbReference type="PANTHER" id="PTHR47371:SF3">
    <property type="entry name" value="PHOSPHOGLYCEROL TRANSFERASE I"/>
    <property type="match status" value="1"/>
</dbReference>
<keyword evidence="9" id="KW-1185">Reference proteome</keyword>
<dbReference type="RefSeq" id="WP_074237373.1">
    <property type="nucleotide sequence ID" value="NZ_FSRA01000001.1"/>
</dbReference>
<gene>
    <name evidence="8" type="ORF">SAMN04488055_0261</name>
</gene>
<evidence type="ECO:0000313" key="9">
    <source>
        <dbReference type="Proteomes" id="UP000185003"/>
    </source>
</evidence>
<dbReference type="InterPro" id="IPR050448">
    <property type="entry name" value="OpgB/LTA_synthase_biosynth"/>
</dbReference>
<keyword evidence="4 6" id="KW-1133">Transmembrane helix</keyword>
<organism evidence="8 9">
    <name type="scientific">Chitinophaga niabensis</name>
    <dbReference type="NCBI Taxonomy" id="536979"/>
    <lineage>
        <taxon>Bacteria</taxon>
        <taxon>Pseudomonadati</taxon>
        <taxon>Bacteroidota</taxon>
        <taxon>Chitinophagia</taxon>
        <taxon>Chitinophagales</taxon>
        <taxon>Chitinophagaceae</taxon>
        <taxon>Chitinophaga</taxon>
    </lineage>
</organism>
<dbReference type="STRING" id="536979.SAMN04488055_0261"/>
<evidence type="ECO:0000256" key="1">
    <source>
        <dbReference type="ARBA" id="ARBA00004651"/>
    </source>
</evidence>
<evidence type="ECO:0000256" key="4">
    <source>
        <dbReference type="ARBA" id="ARBA00022989"/>
    </source>
</evidence>
<name>A0A1N6D4M4_9BACT</name>
<dbReference type="EMBL" id="FSRA01000001">
    <property type="protein sequence ID" value="SIN65741.1"/>
    <property type="molecule type" value="Genomic_DNA"/>
</dbReference>
<comment type="subcellular location">
    <subcellularLocation>
        <location evidence="1">Cell membrane</location>
        <topology evidence="1">Multi-pass membrane protein</topology>
    </subcellularLocation>
</comment>
<dbReference type="Gene3D" id="3.40.720.10">
    <property type="entry name" value="Alkaline Phosphatase, subunit A"/>
    <property type="match status" value="1"/>
</dbReference>
<dbReference type="AlphaFoldDB" id="A0A1N6D4M4"/>
<keyword evidence="5 6" id="KW-0472">Membrane</keyword>
<proteinExistence type="predicted"/>
<evidence type="ECO:0000313" key="8">
    <source>
        <dbReference type="EMBL" id="SIN65741.1"/>
    </source>
</evidence>
<evidence type="ECO:0000256" key="2">
    <source>
        <dbReference type="ARBA" id="ARBA00022475"/>
    </source>
</evidence>
<dbReference type="InterPro" id="IPR017850">
    <property type="entry name" value="Alkaline_phosphatase_core_sf"/>
</dbReference>
<dbReference type="InterPro" id="IPR000917">
    <property type="entry name" value="Sulfatase_N"/>
</dbReference>
<feature type="transmembrane region" description="Helical" evidence="6">
    <location>
        <begin position="12"/>
        <end position="32"/>
    </location>
</feature>
<feature type="transmembrane region" description="Helical" evidence="6">
    <location>
        <begin position="85"/>
        <end position="105"/>
    </location>
</feature>
<evidence type="ECO:0000256" key="6">
    <source>
        <dbReference type="SAM" id="Phobius"/>
    </source>
</evidence>
<evidence type="ECO:0000256" key="3">
    <source>
        <dbReference type="ARBA" id="ARBA00022692"/>
    </source>
</evidence>
<keyword evidence="3 6" id="KW-0812">Transmembrane</keyword>
<keyword evidence="2" id="KW-1003">Cell membrane</keyword>
<accession>A0A1N6D4M4</accession>
<protein>
    <submittedName>
        <fullName evidence="8">Uncharacterized sulfatase</fullName>
    </submittedName>
</protein>
<dbReference type="GO" id="GO:0005886">
    <property type="term" value="C:plasma membrane"/>
    <property type="evidence" value="ECO:0007669"/>
    <property type="project" value="UniProtKB-SubCell"/>
</dbReference>